<dbReference type="OrthoDB" id="2373480at2759"/>
<dbReference type="InParanoid" id="A0A2T3ANM2"/>
<organism evidence="2 3">
    <name type="scientific">Coniella lustricola</name>
    <dbReference type="NCBI Taxonomy" id="2025994"/>
    <lineage>
        <taxon>Eukaryota</taxon>
        <taxon>Fungi</taxon>
        <taxon>Dikarya</taxon>
        <taxon>Ascomycota</taxon>
        <taxon>Pezizomycotina</taxon>
        <taxon>Sordariomycetes</taxon>
        <taxon>Sordariomycetidae</taxon>
        <taxon>Diaporthales</taxon>
        <taxon>Schizoparmaceae</taxon>
        <taxon>Coniella</taxon>
    </lineage>
</organism>
<dbReference type="GO" id="GO:0004806">
    <property type="term" value="F:triacylglycerol lipase activity"/>
    <property type="evidence" value="ECO:0007669"/>
    <property type="project" value="InterPro"/>
</dbReference>
<dbReference type="Proteomes" id="UP000241462">
    <property type="component" value="Unassembled WGS sequence"/>
</dbReference>
<keyword evidence="3" id="KW-1185">Reference proteome</keyword>
<dbReference type="Gene3D" id="3.40.50.1820">
    <property type="entry name" value="alpha/beta hydrolase"/>
    <property type="match status" value="1"/>
</dbReference>
<accession>A0A2T3ANM2</accession>
<dbReference type="PANTHER" id="PTHR34853">
    <property type="match status" value="1"/>
</dbReference>
<dbReference type="GO" id="GO:0016042">
    <property type="term" value="P:lipid catabolic process"/>
    <property type="evidence" value="ECO:0007669"/>
    <property type="project" value="InterPro"/>
</dbReference>
<dbReference type="InterPro" id="IPR005152">
    <property type="entry name" value="Lipase_secreted"/>
</dbReference>
<reference evidence="2 3" key="1">
    <citation type="journal article" date="2018" name="Mycol. Prog.">
        <title>Coniella lustricola, a new species from submerged detritus.</title>
        <authorList>
            <person name="Raudabaugh D.B."/>
            <person name="Iturriaga T."/>
            <person name="Carver A."/>
            <person name="Mondo S."/>
            <person name="Pangilinan J."/>
            <person name="Lipzen A."/>
            <person name="He G."/>
            <person name="Amirebrahimi M."/>
            <person name="Grigoriev I.V."/>
            <person name="Miller A.N."/>
        </authorList>
    </citation>
    <scope>NUCLEOTIDE SEQUENCE [LARGE SCALE GENOMIC DNA]</scope>
    <source>
        <strain evidence="2 3">B22-T-1</strain>
    </source>
</reference>
<name>A0A2T3ANM2_9PEZI</name>
<evidence type="ECO:0000313" key="3">
    <source>
        <dbReference type="Proteomes" id="UP000241462"/>
    </source>
</evidence>
<dbReference type="Pfam" id="PF03583">
    <property type="entry name" value="LIP"/>
    <property type="match status" value="2"/>
</dbReference>
<dbReference type="Gene3D" id="1.10.260.130">
    <property type="match status" value="1"/>
</dbReference>
<keyword evidence="1" id="KW-0378">Hydrolase</keyword>
<dbReference type="InterPro" id="IPR029058">
    <property type="entry name" value="AB_hydrolase_fold"/>
</dbReference>
<evidence type="ECO:0000313" key="2">
    <source>
        <dbReference type="EMBL" id="PSS05230.1"/>
    </source>
</evidence>
<gene>
    <name evidence="2" type="ORF">BD289DRAFT_457549</name>
</gene>
<dbReference type="EMBL" id="KZ678372">
    <property type="protein sequence ID" value="PSS05230.1"/>
    <property type="molecule type" value="Genomic_DNA"/>
</dbReference>
<evidence type="ECO:0000256" key="1">
    <source>
        <dbReference type="ARBA" id="ARBA00022801"/>
    </source>
</evidence>
<dbReference type="SUPFAM" id="SSF53474">
    <property type="entry name" value="alpha/beta-Hydrolases"/>
    <property type="match status" value="1"/>
</dbReference>
<dbReference type="AlphaFoldDB" id="A0A2T3ANM2"/>
<proteinExistence type="predicted"/>
<sequence>MQPIPPSQDPFYTATDDFKSTAPGTILRIRQAPGNLTAITGTNGSAAYDILYRTTDSRYNASYAVTTVFIPSVSLSSPSSSSSSGADPGGNISAAAALLSYQIPYDSASLDASPSYALYGPDGASWIQDIATALSLGWFVNVPDYEGPLASYGAGVQAGHATIDSIRAILNANGTHFAQQQHRHHRYDALNLSALASFLPVDTRIAMWGYSGGALASEWAAELQSSYAPEIHFDGAALGGLTPNVTSTLSSLLLNDTTDAGLIPSVLMGISSQYPELRQFLVSKLKTEGPYNVTGFLAAANMTNLQAIVTYAFQNITDYFVDGMEDLLSPLVRKIAANEIQMGYHGIPQMPIYAYKAIQDEISVVEDTDVLIDRFCAVEANILYERNTIGGHVADLINGKPSALQFLHDIFGRTNTTGFPSSGCVVRDVTVNITDSAM</sequence>
<protein>
    <submittedName>
        <fullName evidence="2">Lipase 1</fullName>
    </submittedName>
</protein>
<dbReference type="PANTHER" id="PTHR34853:SF5">
    <property type="entry name" value="LIP-DOMAIN-CONTAINING PROTEIN-RELATED"/>
    <property type="match status" value="1"/>
</dbReference>